<dbReference type="EC" id="2.3.1.180" evidence="9"/>
<keyword evidence="7 9" id="KW-0275">Fatty acid biosynthesis</keyword>
<dbReference type="EMBL" id="SZNQ01000001">
    <property type="protein sequence ID" value="TKS98731.1"/>
    <property type="molecule type" value="Genomic_DNA"/>
</dbReference>
<dbReference type="GO" id="GO:0006633">
    <property type="term" value="P:fatty acid biosynthetic process"/>
    <property type="evidence" value="ECO:0007669"/>
    <property type="project" value="UniProtKB-UniRule"/>
</dbReference>
<feature type="active site" evidence="9">
    <location>
        <position position="124"/>
    </location>
</feature>
<comment type="domain">
    <text evidence="9">The last Arg residue of the ACP-binding site is essential for the weak association between ACP/AcpP and FabH.</text>
</comment>
<dbReference type="InterPro" id="IPR013751">
    <property type="entry name" value="ACP_syn_III_N"/>
</dbReference>
<evidence type="ECO:0000256" key="8">
    <source>
        <dbReference type="ARBA" id="ARBA00023315"/>
    </source>
</evidence>
<dbReference type="NCBIfam" id="TIGR00747">
    <property type="entry name" value="fabH"/>
    <property type="match status" value="1"/>
</dbReference>
<reference evidence="12 13" key="1">
    <citation type="submission" date="2019-04" db="EMBL/GenBank/DDBJ databases">
        <title>Streptomyces lasaliensis sp. nov., an Actinomycete isolated from soil which produces the polyether antibiotic lasalocid.</title>
        <authorList>
            <person name="Erwin G."/>
            <person name="Haber C."/>
        </authorList>
    </citation>
    <scope>NUCLEOTIDE SEQUENCE [LARGE SCALE GENOMIC DNA]</scope>
    <source>
        <strain evidence="12 13">X-537</strain>
    </source>
</reference>
<feature type="region of interest" description="ACP-binding" evidence="9">
    <location>
        <begin position="267"/>
        <end position="271"/>
    </location>
</feature>
<keyword evidence="9" id="KW-0511">Multifunctional enzyme</keyword>
<dbReference type="GO" id="GO:0004315">
    <property type="term" value="F:3-oxoacyl-[acyl-carrier-protein] synthase activity"/>
    <property type="evidence" value="ECO:0007669"/>
    <property type="project" value="InterPro"/>
</dbReference>
<evidence type="ECO:0000256" key="6">
    <source>
        <dbReference type="ARBA" id="ARBA00023098"/>
    </source>
</evidence>
<dbReference type="GO" id="GO:0005737">
    <property type="term" value="C:cytoplasm"/>
    <property type="evidence" value="ECO:0007669"/>
    <property type="project" value="UniProtKB-SubCell"/>
</dbReference>
<evidence type="ECO:0000256" key="1">
    <source>
        <dbReference type="ARBA" id="ARBA00008642"/>
    </source>
</evidence>
<feature type="domain" description="Beta-ketoacyl-[acyl-carrier-protein] synthase III C-terminal" evidence="10">
    <location>
        <begin position="250"/>
        <end position="339"/>
    </location>
</feature>
<evidence type="ECO:0000256" key="7">
    <source>
        <dbReference type="ARBA" id="ARBA00023160"/>
    </source>
</evidence>
<comment type="similarity">
    <text evidence="1 9">Belongs to the thiolase-like superfamily. FabH family.</text>
</comment>
<proteinExistence type="inferred from homology"/>
<comment type="subunit">
    <text evidence="9">Homodimer.</text>
</comment>
<dbReference type="InterPro" id="IPR016039">
    <property type="entry name" value="Thiolase-like"/>
</dbReference>
<keyword evidence="4 9" id="KW-0808">Transferase</keyword>
<keyword evidence="13" id="KW-1185">Reference proteome</keyword>
<dbReference type="HAMAP" id="MF_01815">
    <property type="entry name" value="FabH"/>
    <property type="match status" value="1"/>
</dbReference>
<feature type="active site" evidence="9">
    <location>
        <position position="296"/>
    </location>
</feature>
<comment type="pathway">
    <text evidence="9">Lipid metabolism; fatty acid biosynthesis.</text>
</comment>
<dbReference type="UniPathway" id="UPA00094"/>
<protein>
    <recommendedName>
        <fullName evidence="9">Beta-ketoacyl-[acyl-carrier-protein] synthase III</fullName>
        <shortName evidence="9">Beta-ketoacyl-ACP synthase III</shortName>
        <shortName evidence="9">KAS III</shortName>
        <ecNumber evidence="9">2.3.1.180</ecNumber>
    </recommendedName>
    <alternativeName>
        <fullName evidence="9">3-oxoacyl-[acyl-carrier-protein] synthase 3</fullName>
    </alternativeName>
    <alternativeName>
        <fullName evidence="9">3-oxoacyl-[acyl-carrier-protein] synthase III</fullName>
    </alternativeName>
</protein>
<evidence type="ECO:0000313" key="12">
    <source>
        <dbReference type="EMBL" id="TKS98731.1"/>
    </source>
</evidence>
<feature type="active site" evidence="9">
    <location>
        <position position="266"/>
    </location>
</feature>
<accession>A0A4U5WC39</accession>
<sequence length="349" mass="35773">MSRAAVLCGLGGSLPERIVSNEELAEQLDTSDRWIRTRTGIGQRHVVAPGQSTSDLAVAAGAQALASARATAGRADHGVDPVDPVDLVVLATSTPDRPCPATAPDVAHRLGLGPVPSFDVSAVCTGFVYALATAASMITAGIAGRALVIGADTFSTILDPADRTTRAIFGDGAGAVVLRAGDSGEPGALLGFDLGSDGSGADLITVRAGGSRQRSVPGPAAEGEEFFTMDGRPVFTRAVLDMSRSSQSLLERVGWSAAEVDKVVAHQANIRILNAVGEQLGLEEKQIVANLDRVGNTVAASIPLALRDAVAGGELQPGHRVLLTGFGGGLTWGSAALVWPELETGRPHR</sequence>
<organism evidence="12 13">
    <name type="scientific">Streptomyces lasalocidi</name>
    <name type="common">Streptomyces lasaliensis</name>
    <dbReference type="NCBI Taxonomy" id="324833"/>
    <lineage>
        <taxon>Bacteria</taxon>
        <taxon>Bacillati</taxon>
        <taxon>Actinomycetota</taxon>
        <taxon>Actinomycetes</taxon>
        <taxon>Kitasatosporales</taxon>
        <taxon>Streptomycetaceae</taxon>
        <taxon>Streptomyces</taxon>
    </lineage>
</organism>
<keyword evidence="5 9" id="KW-0276">Fatty acid metabolism</keyword>
<dbReference type="GO" id="GO:0033818">
    <property type="term" value="F:beta-ketoacyl-acyl-carrier-protein synthase III activity"/>
    <property type="evidence" value="ECO:0007669"/>
    <property type="project" value="UniProtKB-UniRule"/>
</dbReference>
<dbReference type="Proteomes" id="UP000305929">
    <property type="component" value="Unassembled WGS sequence"/>
</dbReference>
<dbReference type="RefSeq" id="WP_137304641.1">
    <property type="nucleotide sequence ID" value="NZ_SZNQ01000001.1"/>
</dbReference>
<evidence type="ECO:0000256" key="2">
    <source>
        <dbReference type="ARBA" id="ARBA00022490"/>
    </source>
</evidence>
<keyword evidence="6 9" id="KW-0443">Lipid metabolism</keyword>
<dbReference type="OrthoDB" id="9815506at2"/>
<evidence type="ECO:0000313" key="13">
    <source>
        <dbReference type="Proteomes" id="UP000305929"/>
    </source>
</evidence>
<comment type="subcellular location">
    <subcellularLocation>
        <location evidence="9">Cytoplasm</location>
    </subcellularLocation>
</comment>
<evidence type="ECO:0000259" key="10">
    <source>
        <dbReference type="Pfam" id="PF08541"/>
    </source>
</evidence>
<evidence type="ECO:0000256" key="3">
    <source>
        <dbReference type="ARBA" id="ARBA00022516"/>
    </source>
</evidence>
<evidence type="ECO:0000256" key="5">
    <source>
        <dbReference type="ARBA" id="ARBA00022832"/>
    </source>
</evidence>
<evidence type="ECO:0000259" key="11">
    <source>
        <dbReference type="Pfam" id="PF08545"/>
    </source>
</evidence>
<dbReference type="GO" id="GO:0044550">
    <property type="term" value="P:secondary metabolite biosynthetic process"/>
    <property type="evidence" value="ECO:0007669"/>
    <property type="project" value="TreeGrafter"/>
</dbReference>
<name>A0A4U5WC39_STRLS</name>
<evidence type="ECO:0000256" key="9">
    <source>
        <dbReference type="HAMAP-Rule" id="MF_01815"/>
    </source>
</evidence>
<dbReference type="NCBIfam" id="NF006829">
    <property type="entry name" value="PRK09352.1"/>
    <property type="match status" value="1"/>
</dbReference>
<dbReference type="PANTHER" id="PTHR34069">
    <property type="entry name" value="3-OXOACYL-[ACYL-CARRIER-PROTEIN] SYNTHASE 3"/>
    <property type="match status" value="1"/>
</dbReference>
<keyword evidence="2 9" id="KW-0963">Cytoplasm</keyword>
<keyword evidence="8 9" id="KW-0012">Acyltransferase</keyword>
<gene>
    <name evidence="9" type="primary">fabH</name>
    <name evidence="12" type="ORF">E4U91_00285</name>
</gene>
<dbReference type="PANTHER" id="PTHR34069:SF2">
    <property type="entry name" value="BETA-KETOACYL-[ACYL-CARRIER-PROTEIN] SYNTHASE III"/>
    <property type="match status" value="1"/>
</dbReference>
<evidence type="ECO:0000256" key="4">
    <source>
        <dbReference type="ARBA" id="ARBA00022679"/>
    </source>
</evidence>
<comment type="catalytic activity">
    <reaction evidence="9">
        <text>malonyl-[ACP] + acetyl-CoA + H(+) = 3-oxobutanoyl-[ACP] + CO2 + CoA</text>
        <dbReference type="Rhea" id="RHEA:12080"/>
        <dbReference type="Rhea" id="RHEA-COMP:9623"/>
        <dbReference type="Rhea" id="RHEA-COMP:9625"/>
        <dbReference type="ChEBI" id="CHEBI:15378"/>
        <dbReference type="ChEBI" id="CHEBI:16526"/>
        <dbReference type="ChEBI" id="CHEBI:57287"/>
        <dbReference type="ChEBI" id="CHEBI:57288"/>
        <dbReference type="ChEBI" id="CHEBI:78449"/>
        <dbReference type="ChEBI" id="CHEBI:78450"/>
        <dbReference type="EC" id="2.3.1.180"/>
    </reaction>
</comment>
<dbReference type="InterPro" id="IPR004655">
    <property type="entry name" value="FabH"/>
</dbReference>
<dbReference type="Pfam" id="PF08541">
    <property type="entry name" value="ACP_syn_III_C"/>
    <property type="match status" value="1"/>
</dbReference>
<comment type="caution">
    <text evidence="12">The sequence shown here is derived from an EMBL/GenBank/DDBJ whole genome shotgun (WGS) entry which is preliminary data.</text>
</comment>
<keyword evidence="3 9" id="KW-0444">Lipid biosynthesis</keyword>
<dbReference type="SUPFAM" id="SSF53901">
    <property type="entry name" value="Thiolase-like"/>
    <property type="match status" value="1"/>
</dbReference>
<dbReference type="InterPro" id="IPR013747">
    <property type="entry name" value="ACP_syn_III_C"/>
</dbReference>
<dbReference type="Gene3D" id="3.40.47.10">
    <property type="match status" value="1"/>
</dbReference>
<dbReference type="Pfam" id="PF08545">
    <property type="entry name" value="ACP_syn_III"/>
    <property type="match status" value="1"/>
</dbReference>
<comment type="function">
    <text evidence="9">Catalyzes the condensation reaction of fatty acid synthesis by the addition to an acyl acceptor of two carbons from malonyl-ACP. Catalyzes the first condensation reaction which initiates fatty acid synthesis and may therefore play a role in governing the total rate of fatty acid production. Possesses both acetoacetyl-ACP synthase and acetyl transacylase activities. Its substrate specificity determines the biosynthesis of branched-chain and/or straight-chain of fatty acids.</text>
</comment>
<feature type="domain" description="Beta-ketoacyl-[acyl-carrier-protein] synthase III N-terminal" evidence="11">
    <location>
        <begin position="118"/>
        <end position="198"/>
    </location>
</feature>
<dbReference type="AlphaFoldDB" id="A0A4U5WC39"/>
<dbReference type="CDD" id="cd00830">
    <property type="entry name" value="KAS_III"/>
    <property type="match status" value="1"/>
</dbReference>